<dbReference type="EMBL" id="SDRB02012330">
    <property type="protein sequence ID" value="THF98071.1"/>
    <property type="molecule type" value="Genomic_DNA"/>
</dbReference>
<dbReference type="PROSITE" id="PS00107">
    <property type="entry name" value="PROTEIN_KINASE_ATP"/>
    <property type="match status" value="1"/>
</dbReference>
<keyword evidence="27" id="KW-1185">Reference proteome</keyword>
<keyword evidence="5" id="KW-1003">Cell membrane</keyword>
<dbReference type="GO" id="GO:0006952">
    <property type="term" value="P:defense response"/>
    <property type="evidence" value="ECO:0007669"/>
    <property type="project" value="UniProtKB-ARBA"/>
</dbReference>
<dbReference type="InterPro" id="IPR008271">
    <property type="entry name" value="Ser/Thr_kinase_AS"/>
</dbReference>
<evidence type="ECO:0000313" key="27">
    <source>
        <dbReference type="Proteomes" id="UP000306102"/>
    </source>
</evidence>
<dbReference type="FunFam" id="3.30.200.20:FF:000150">
    <property type="entry name" value="serine/threonine-protein kinase BRI1-like 2"/>
    <property type="match status" value="1"/>
</dbReference>
<evidence type="ECO:0000256" key="23">
    <source>
        <dbReference type="PROSITE-ProRule" id="PRU10141"/>
    </source>
</evidence>
<dbReference type="PROSITE" id="PS51450">
    <property type="entry name" value="LRR"/>
    <property type="match status" value="2"/>
</dbReference>
<dbReference type="InterPro" id="IPR000719">
    <property type="entry name" value="Prot_kinase_dom"/>
</dbReference>
<evidence type="ECO:0000256" key="18">
    <source>
        <dbReference type="ARBA" id="ARBA00023136"/>
    </source>
</evidence>
<dbReference type="GO" id="GO:0009742">
    <property type="term" value="P:brassinosteroid mediated signaling pathway"/>
    <property type="evidence" value="ECO:0007669"/>
    <property type="project" value="UniProtKB-ARBA"/>
</dbReference>
<evidence type="ECO:0000256" key="14">
    <source>
        <dbReference type="ARBA" id="ARBA00022777"/>
    </source>
</evidence>
<dbReference type="FunFam" id="1.10.510.10:FF:000291">
    <property type="entry name" value="Brassinosteroid LRR receptor kinase"/>
    <property type="match status" value="1"/>
</dbReference>
<feature type="transmembrane region" description="Helical" evidence="24">
    <location>
        <begin position="841"/>
        <end position="862"/>
    </location>
</feature>
<dbReference type="EC" id="2.7.11.1" evidence="4"/>
<evidence type="ECO:0000256" key="16">
    <source>
        <dbReference type="ARBA" id="ARBA00022989"/>
    </source>
</evidence>
<dbReference type="SMART" id="SM00369">
    <property type="entry name" value="LRR_TYP"/>
    <property type="match status" value="6"/>
</dbReference>
<dbReference type="SMART" id="SM00220">
    <property type="entry name" value="S_TKc"/>
    <property type="match status" value="1"/>
</dbReference>
<keyword evidence="7" id="KW-0433">Leucine-rich repeat</keyword>
<evidence type="ECO:0000256" key="1">
    <source>
        <dbReference type="ARBA" id="ARBA00004251"/>
    </source>
</evidence>
<evidence type="ECO:0000256" key="19">
    <source>
        <dbReference type="ARBA" id="ARBA00023170"/>
    </source>
</evidence>
<dbReference type="GO" id="GO:0005496">
    <property type="term" value="F:steroid binding"/>
    <property type="evidence" value="ECO:0007669"/>
    <property type="project" value="UniProtKB-KW"/>
</dbReference>
<evidence type="ECO:0000256" key="11">
    <source>
        <dbReference type="ARBA" id="ARBA00022729"/>
    </source>
</evidence>
<dbReference type="GO" id="GO:0004674">
    <property type="term" value="F:protein serine/threonine kinase activity"/>
    <property type="evidence" value="ECO:0007669"/>
    <property type="project" value="UniProtKB-KW"/>
</dbReference>
<dbReference type="Gene3D" id="3.30.1490.310">
    <property type="match status" value="1"/>
</dbReference>
<evidence type="ECO:0000256" key="13">
    <source>
        <dbReference type="ARBA" id="ARBA00022741"/>
    </source>
</evidence>
<evidence type="ECO:0000256" key="22">
    <source>
        <dbReference type="ARBA" id="ARBA00048679"/>
    </source>
</evidence>
<proteinExistence type="inferred from homology"/>
<comment type="similarity">
    <text evidence="2">Belongs to the protein kinase superfamily. Ser/Thr protein kinase family.</text>
</comment>
<dbReference type="Pfam" id="PF07714">
    <property type="entry name" value="PK_Tyr_Ser-Thr"/>
    <property type="match status" value="1"/>
</dbReference>
<keyword evidence="19" id="KW-0675">Receptor</keyword>
<evidence type="ECO:0000256" key="6">
    <source>
        <dbReference type="ARBA" id="ARBA00022527"/>
    </source>
</evidence>
<keyword evidence="13 23" id="KW-0547">Nucleotide-binding</keyword>
<keyword evidence="10 24" id="KW-0812">Transmembrane</keyword>
<dbReference type="GO" id="GO:0009791">
    <property type="term" value="P:post-embryonic development"/>
    <property type="evidence" value="ECO:0007669"/>
    <property type="project" value="UniProtKB-ARBA"/>
</dbReference>
<dbReference type="Pfam" id="PF13855">
    <property type="entry name" value="LRR_8"/>
    <property type="match status" value="2"/>
</dbReference>
<dbReference type="PROSITE" id="PS50011">
    <property type="entry name" value="PROTEIN_KINASE_DOM"/>
    <property type="match status" value="1"/>
</dbReference>
<keyword evidence="8" id="KW-0754">Steroid-binding</keyword>
<keyword evidence="12" id="KW-0677">Repeat</keyword>
<dbReference type="InterPro" id="IPR011009">
    <property type="entry name" value="Kinase-like_dom_sf"/>
</dbReference>
<evidence type="ECO:0000256" key="9">
    <source>
        <dbReference type="ARBA" id="ARBA00022679"/>
    </source>
</evidence>
<dbReference type="InterPro" id="IPR001611">
    <property type="entry name" value="Leu-rich_rpt"/>
</dbReference>
<dbReference type="GO" id="GO:0005886">
    <property type="term" value="C:plasma membrane"/>
    <property type="evidence" value="ECO:0007669"/>
    <property type="project" value="UniProtKB-SubCell"/>
</dbReference>
<dbReference type="GO" id="GO:0005524">
    <property type="term" value="F:ATP binding"/>
    <property type="evidence" value="ECO:0007669"/>
    <property type="project" value="UniProtKB-UniRule"/>
</dbReference>
<evidence type="ECO:0000256" key="24">
    <source>
        <dbReference type="SAM" id="Phobius"/>
    </source>
</evidence>
<evidence type="ECO:0000256" key="4">
    <source>
        <dbReference type="ARBA" id="ARBA00012513"/>
    </source>
</evidence>
<sequence>MRREWKVSSSSSKSSMEHKLISSLNFLFKLLITCYCILIVKSDAKENDDLIALLAFKHSSIDSDPNGFLTDWSPSSTPCYWHGVSCSGGRVAAVNLSGGGLTGRLRLDELMALPGLASLYLSRNSFSGNLSSAGAPPYCRLETLDLSSNNFSEPLSVETLFQSCDRLRVLNLSRNSVPGGTLKFGPSLAQLDLSRNRISDSSLLSYSLSNCQTLNLLNFSDNKLTGNLGNSTLWSCKSLWTLDLSNNLFSGEIPVTFVTGLPESLSVFDLSHNNFTGNLFSLQFESCNNLSILNLSYNRLFGTSFPNSLTNCQLLESLDVGYNALQFKIPGVFFGNFKHLRQLSLARNGFFGEIPQELGQICGTLEVLDISGNNLTGGLPSTFSQCSSLFSLNLGKNQLSGNFLSTVISALPSLKYLYVPFNNISGPVPLSLTNNTQLQVLDLSSNAFTGNIPSVFCSSSSSTALEKLLLSNNYLTGTVPSELGKCRNLRSIDLSFNNLEGEIPLEIWTLPKLSDIVMWANNLTGQIPEDICINGGNLQTLILNNNLINGTLPLSIANCTNLIWVSLSSNHLSGEIPSGIGNLVNLAILQLGNNLLTGEIPLEIGACRSLIWLDLNSNALTGPIPLDLADNAGLVVPGAVSGKQFVFVRNEGGTSCRGAGGLVEFEDIRSERLENFPMVHSCPLTRIYSGKTVYTFASNGTMIYLDLSYNSLSGTIPDNFGSLNYLQVLNLGHNNITGNIPFSFGGLKALGVLDLSHNNLQGFIPGSIGGLSFLSDLDVSNNNLTGPIPSGAQLTTFPASRYENNSGLCGLPLPPCGSGNGSRNPPGFQHQGKKQSVTVEMVIGIVTSLFCIFVLGLALYRIKKHQQKEEKRDKYIESLPTSGSSSWKLSSVPEPLSINVATFEKPLRKLTFAHLLEATNGFSADSLIGSGGFGDVYKAQLKDGCVVAIKKLIHVTGQGDREFMAEMETIGKIKHRNLVPLLGYCKIGEERLLVYEYMKWGSLESVLHERAKGGGSKLDWAARKKIAIGSARGLAFLHHSCIPHIIHRDMKSSNVLLDEDFEARVSDFGMARLVNALDTHLSVSTLAGTPGYVPPEYYQSFRCTTKGDVYSYGVILLELLSGKRPIDPSEFGDDNNLVGWAKQLQKEKRIQEILDPELISNEYSEAELYQYLRIAFECLDDRPFRRPTMIQVMAMFKDLQTDSESDILDGMSLKNAVIEEPQEKDSTYIDTVTVTVTITATATVTTIVAAISSTSPLTMTSSQRLDLVGVTRSGRRSTTQTFSDLQLLEMVLKVLEKSDFSITLVKYLAGTHASNFAGLSGNAFYAAL</sequence>
<comment type="caution">
    <text evidence="26">The sequence shown here is derived from an EMBL/GenBank/DDBJ whole genome shotgun (WGS) entry which is preliminary data.</text>
</comment>
<dbReference type="PANTHER" id="PTHR48053:SF31">
    <property type="entry name" value="SERINE_THREONINE-PROTEIN KINASE BRI1-LIKE 1"/>
    <property type="match status" value="1"/>
</dbReference>
<evidence type="ECO:0000256" key="10">
    <source>
        <dbReference type="ARBA" id="ARBA00022692"/>
    </source>
</evidence>
<evidence type="ECO:0000256" key="15">
    <source>
        <dbReference type="ARBA" id="ARBA00022840"/>
    </source>
</evidence>
<feature type="domain" description="Protein kinase" evidence="25">
    <location>
        <begin position="922"/>
        <end position="1199"/>
    </location>
</feature>
<dbReference type="PANTHER" id="PTHR48053">
    <property type="entry name" value="LEUCINE RICH REPEAT FAMILY PROTEIN, EXPRESSED"/>
    <property type="match status" value="1"/>
</dbReference>
<dbReference type="Pfam" id="PF00560">
    <property type="entry name" value="LRR_1"/>
    <property type="match status" value="7"/>
</dbReference>
<evidence type="ECO:0000256" key="21">
    <source>
        <dbReference type="ARBA" id="ARBA00047899"/>
    </source>
</evidence>
<dbReference type="InterPro" id="IPR051716">
    <property type="entry name" value="Plant_RL_S/T_kinase"/>
</dbReference>
<evidence type="ECO:0000256" key="3">
    <source>
        <dbReference type="ARBA" id="ARBA00009592"/>
    </source>
</evidence>
<dbReference type="GO" id="GO:0051707">
    <property type="term" value="P:response to other organism"/>
    <property type="evidence" value="ECO:0007669"/>
    <property type="project" value="UniProtKB-ARBA"/>
</dbReference>
<dbReference type="GO" id="GO:0009729">
    <property type="term" value="P:detection of brassinosteroid stimulus"/>
    <property type="evidence" value="ECO:0007669"/>
    <property type="project" value="UniProtKB-ARBA"/>
</dbReference>
<keyword evidence="9" id="KW-0808">Transferase</keyword>
<dbReference type="InterPro" id="IPR013210">
    <property type="entry name" value="LRR_N_plant-typ"/>
</dbReference>
<accession>A0A4S4D6P4</accession>
<dbReference type="STRING" id="542762.A0A4S4D6P4"/>
<dbReference type="Pfam" id="PF08263">
    <property type="entry name" value="LRRNT_2"/>
    <property type="match status" value="1"/>
</dbReference>
<name>A0A4S4D6P4_CAMSN</name>
<comment type="similarity">
    <text evidence="3">Belongs to the RLP family.</text>
</comment>
<comment type="subcellular location">
    <subcellularLocation>
        <location evidence="1">Cell membrane</location>
        <topology evidence="1">Single-pass type I membrane protein</topology>
    </subcellularLocation>
</comment>
<dbReference type="FunFam" id="3.30.1490.310:FF:000001">
    <property type="entry name" value="Serine/threonine-protein kinase BRI1-like 1"/>
    <property type="match status" value="1"/>
</dbReference>
<keyword evidence="14" id="KW-0418">Kinase</keyword>
<dbReference type="SUPFAM" id="SSF52058">
    <property type="entry name" value="L domain-like"/>
    <property type="match status" value="3"/>
</dbReference>
<evidence type="ECO:0000256" key="12">
    <source>
        <dbReference type="ARBA" id="ARBA00022737"/>
    </source>
</evidence>
<dbReference type="PROSITE" id="PS00108">
    <property type="entry name" value="PROTEIN_KINASE_ST"/>
    <property type="match status" value="1"/>
</dbReference>
<evidence type="ECO:0000256" key="17">
    <source>
        <dbReference type="ARBA" id="ARBA00023121"/>
    </source>
</evidence>
<protein>
    <recommendedName>
        <fullName evidence="4">non-specific serine/threonine protein kinase</fullName>
        <ecNumber evidence="4">2.7.11.1</ecNumber>
    </recommendedName>
</protein>
<dbReference type="InterPro" id="IPR017441">
    <property type="entry name" value="Protein_kinase_ATP_BS"/>
</dbReference>
<dbReference type="Gene3D" id="3.80.10.10">
    <property type="entry name" value="Ribonuclease Inhibitor"/>
    <property type="match status" value="2"/>
</dbReference>
<dbReference type="Gene3D" id="1.10.510.10">
    <property type="entry name" value="Transferase(Phosphotransferase) domain 1"/>
    <property type="match status" value="1"/>
</dbReference>
<feature type="binding site" evidence="23">
    <location>
        <position position="951"/>
    </location>
    <ligand>
        <name>ATP</name>
        <dbReference type="ChEBI" id="CHEBI:30616"/>
    </ligand>
</feature>
<keyword evidence="17" id="KW-0446">Lipid-binding</keyword>
<evidence type="ECO:0000256" key="20">
    <source>
        <dbReference type="ARBA" id="ARBA00023180"/>
    </source>
</evidence>
<reference evidence="26 27" key="1">
    <citation type="journal article" date="2018" name="Proc. Natl. Acad. Sci. U.S.A.">
        <title>Draft genome sequence of Camellia sinensis var. sinensis provides insights into the evolution of the tea genome and tea quality.</title>
        <authorList>
            <person name="Wei C."/>
            <person name="Yang H."/>
            <person name="Wang S."/>
            <person name="Zhao J."/>
            <person name="Liu C."/>
            <person name="Gao L."/>
            <person name="Xia E."/>
            <person name="Lu Y."/>
            <person name="Tai Y."/>
            <person name="She G."/>
            <person name="Sun J."/>
            <person name="Cao H."/>
            <person name="Tong W."/>
            <person name="Gao Q."/>
            <person name="Li Y."/>
            <person name="Deng W."/>
            <person name="Jiang X."/>
            <person name="Wang W."/>
            <person name="Chen Q."/>
            <person name="Zhang S."/>
            <person name="Li H."/>
            <person name="Wu J."/>
            <person name="Wang P."/>
            <person name="Li P."/>
            <person name="Shi C."/>
            <person name="Zheng F."/>
            <person name="Jian J."/>
            <person name="Huang B."/>
            <person name="Shan D."/>
            <person name="Shi M."/>
            <person name="Fang C."/>
            <person name="Yue Y."/>
            <person name="Li F."/>
            <person name="Li D."/>
            <person name="Wei S."/>
            <person name="Han B."/>
            <person name="Jiang C."/>
            <person name="Yin Y."/>
            <person name="Xia T."/>
            <person name="Zhang Z."/>
            <person name="Bennetzen J.L."/>
            <person name="Zhao S."/>
            <person name="Wan X."/>
        </authorList>
    </citation>
    <scope>NUCLEOTIDE SEQUENCE [LARGE SCALE GENOMIC DNA]</scope>
    <source>
        <strain evidence="27">cv. Shuchazao</strain>
        <tissue evidence="26">Leaf</tissue>
    </source>
</reference>
<dbReference type="GO" id="GO:0009416">
    <property type="term" value="P:response to light stimulus"/>
    <property type="evidence" value="ECO:0007669"/>
    <property type="project" value="UniProtKB-ARBA"/>
</dbReference>
<feature type="transmembrane region" description="Helical" evidence="24">
    <location>
        <begin position="20"/>
        <end position="40"/>
    </location>
</feature>
<evidence type="ECO:0000256" key="7">
    <source>
        <dbReference type="ARBA" id="ARBA00022614"/>
    </source>
</evidence>
<dbReference type="Pfam" id="PF20141">
    <property type="entry name" value="Island"/>
    <property type="match status" value="1"/>
</dbReference>
<gene>
    <name evidence="26" type="ORF">TEA_027079</name>
</gene>
<comment type="catalytic activity">
    <reaction evidence="21">
        <text>L-threonyl-[protein] + ATP = O-phospho-L-threonyl-[protein] + ADP + H(+)</text>
        <dbReference type="Rhea" id="RHEA:46608"/>
        <dbReference type="Rhea" id="RHEA-COMP:11060"/>
        <dbReference type="Rhea" id="RHEA-COMP:11605"/>
        <dbReference type="ChEBI" id="CHEBI:15378"/>
        <dbReference type="ChEBI" id="CHEBI:30013"/>
        <dbReference type="ChEBI" id="CHEBI:30616"/>
        <dbReference type="ChEBI" id="CHEBI:61977"/>
        <dbReference type="ChEBI" id="CHEBI:456216"/>
        <dbReference type="EC" id="2.7.11.1"/>
    </reaction>
</comment>
<comment type="catalytic activity">
    <reaction evidence="22">
        <text>L-seryl-[protein] + ATP = O-phospho-L-seryl-[protein] + ADP + H(+)</text>
        <dbReference type="Rhea" id="RHEA:17989"/>
        <dbReference type="Rhea" id="RHEA-COMP:9863"/>
        <dbReference type="Rhea" id="RHEA-COMP:11604"/>
        <dbReference type="ChEBI" id="CHEBI:15378"/>
        <dbReference type="ChEBI" id="CHEBI:29999"/>
        <dbReference type="ChEBI" id="CHEBI:30616"/>
        <dbReference type="ChEBI" id="CHEBI:83421"/>
        <dbReference type="ChEBI" id="CHEBI:456216"/>
        <dbReference type="EC" id="2.7.11.1"/>
    </reaction>
</comment>
<keyword evidence="11" id="KW-0732">Signal</keyword>
<evidence type="ECO:0000256" key="2">
    <source>
        <dbReference type="ARBA" id="ARBA00008684"/>
    </source>
</evidence>
<keyword evidence="20" id="KW-0325">Glycoprotein</keyword>
<organism evidence="26 27">
    <name type="scientific">Camellia sinensis var. sinensis</name>
    <name type="common">China tea</name>
    <dbReference type="NCBI Taxonomy" id="542762"/>
    <lineage>
        <taxon>Eukaryota</taxon>
        <taxon>Viridiplantae</taxon>
        <taxon>Streptophyta</taxon>
        <taxon>Embryophyta</taxon>
        <taxon>Tracheophyta</taxon>
        <taxon>Spermatophyta</taxon>
        <taxon>Magnoliopsida</taxon>
        <taxon>eudicotyledons</taxon>
        <taxon>Gunneridae</taxon>
        <taxon>Pentapetalae</taxon>
        <taxon>asterids</taxon>
        <taxon>Ericales</taxon>
        <taxon>Theaceae</taxon>
        <taxon>Camellia</taxon>
    </lineage>
</organism>
<dbReference type="InterPro" id="IPR032675">
    <property type="entry name" value="LRR_dom_sf"/>
</dbReference>
<dbReference type="Gene3D" id="3.30.200.20">
    <property type="entry name" value="Phosphorylase Kinase, domain 1"/>
    <property type="match status" value="1"/>
</dbReference>
<keyword evidence="6" id="KW-0723">Serine/threonine-protein kinase</keyword>
<dbReference type="InterPro" id="IPR045381">
    <property type="entry name" value="BRI1_island_dom"/>
</dbReference>
<dbReference type="InterPro" id="IPR003591">
    <property type="entry name" value="Leu-rich_rpt_typical-subtyp"/>
</dbReference>
<evidence type="ECO:0000259" key="25">
    <source>
        <dbReference type="PROSITE" id="PS50011"/>
    </source>
</evidence>
<dbReference type="InterPro" id="IPR001245">
    <property type="entry name" value="Ser-Thr/Tyr_kinase_cat_dom"/>
</dbReference>
<evidence type="ECO:0000256" key="8">
    <source>
        <dbReference type="ARBA" id="ARBA00022665"/>
    </source>
</evidence>
<dbReference type="FunFam" id="3.80.10.10:FF:000111">
    <property type="entry name" value="LRR receptor-like serine/threonine-protein kinase ERECTA"/>
    <property type="match status" value="1"/>
</dbReference>
<evidence type="ECO:0000256" key="5">
    <source>
        <dbReference type="ARBA" id="ARBA00022475"/>
    </source>
</evidence>
<keyword evidence="18 24" id="KW-0472">Membrane</keyword>
<dbReference type="Proteomes" id="UP000306102">
    <property type="component" value="Unassembled WGS sequence"/>
</dbReference>
<dbReference type="FunFam" id="3.80.10.10:FF:000095">
    <property type="entry name" value="LRR receptor-like serine/threonine-protein kinase GSO1"/>
    <property type="match status" value="2"/>
</dbReference>
<dbReference type="SUPFAM" id="SSF56112">
    <property type="entry name" value="Protein kinase-like (PK-like)"/>
    <property type="match status" value="1"/>
</dbReference>
<keyword evidence="15 23" id="KW-0067">ATP-binding</keyword>
<evidence type="ECO:0000313" key="26">
    <source>
        <dbReference type="EMBL" id="THF98071.1"/>
    </source>
</evidence>
<keyword evidence="16 24" id="KW-1133">Transmembrane helix</keyword>